<dbReference type="CDD" id="cd04780">
    <property type="entry name" value="HTH_MerR-like_sg5"/>
    <property type="match status" value="1"/>
</dbReference>
<dbReference type="SUPFAM" id="SSF46955">
    <property type="entry name" value="Putative DNA-binding domain"/>
    <property type="match status" value="1"/>
</dbReference>
<dbReference type="Proteomes" id="UP000271708">
    <property type="component" value="Chromosome"/>
</dbReference>
<feature type="region of interest" description="Disordered" evidence="2">
    <location>
        <begin position="90"/>
        <end position="115"/>
    </location>
</feature>
<name>A0A5P8FQH6_9MICO</name>
<evidence type="ECO:0000256" key="2">
    <source>
        <dbReference type="SAM" id="MobiDB-lite"/>
    </source>
</evidence>
<dbReference type="GO" id="GO:0003700">
    <property type="term" value="F:DNA-binding transcription factor activity"/>
    <property type="evidence" value="ECO:0007669"/>
    <property type="project" value="InterPro"/>
</dbReference>
<dbReference type="GO" id="GO:0003677">
    <property type="term" value="F:DNA binding"/>
    <property type="evidence" value="ECO:0007669"/>
    <property type="project" value="UniProtKB-KW"/>
</dbReference>
<accession>A0A5P8FQH6</accession>
<dbReference type="PRINTS" id="PR00040">
    <property type="entry name" value="HTHMERR"/>
</dbReference>
<feature type="compositionally biased region" description="Basic and acidic residues" evidence="2">
    <location>
        <begin position="99"/>
        <end position="115"/>
    </location>
</feature>
<evidence type="ECO:0000256" key="1">
    <source>
        <dbReference type="ARBA" id="ARBA00023125"/>
    </source>
</evidence>
<dbReference type="Gene3D" id="1.10.1660.10">
    <property type="match status" value="1"/>
</dbReference>
<dbReference type="EMBL" id="CP044548">
    <property type="protein sequence ID" value="QFQ31461.2"/>
    <property type="molecule type" value="Genomic_DNA"/>
</dbReference>
<dbReference type="PANTHER" id="PTHR30204:SF98">
    <property type="entry name" value="HTH-TYPE TRANSCRIPTIONAL REGULATOR ADHR"/>
    <property type="match status" value="1"/>
</dbReference>
<dbReference type="InterPro" id="IPR047057">
    <property type="entry name" value="MerR_fam"/>
</dbReference>
<dbReference type="InterPro" id="IPR009061">
    <property type="entry name" value="DNA-bd_dom_put_sf"/>
</dbReference>
<reference evidence="4 5" key="1">
    <citation type="submission" date="2019-09" db="EMBL/GenBank/DDBJ databases">
        <title>Complete Genome Sequence of Janibacter melonis M714 with both human health impact and industrial applications.</title>
        <authorList>
            <person name="Jin M."/>
            <person name="Zhao Q.R."/>
        </authorList>
    </citation>
    <scope>NUCLEOTIDE SEQUENCE [LARGE SCALE GENOMIC DNA]</scope>
    <source>
        <strain evidence="4 5">M714</strain>
    </source>
</reference>
<dbReference type="RefSeq" id="WP_123093196.1">
    <property type="nucleotide sequence ID" value="NZ_CP044548.2"/>
</dbReference>
<dbReference type="AlphaFoldDB" id="A0A5P8FQH6"/>
<dbReference type="InterPro" id="IPR000551">
    <property type="entry name" value="MerR-type_HTH_dom"/>
</dbReference>
<gene>
    <name evidence="4" type="ORF">EEW87_015685</name>
</gene>
<protein>
    <submittedName>
        <fullName evidence="4">MerR family transcriptional regulator</fullName>
    </submittedName>
</protein>
<dbReference type="SMART" id="SM00422">
    <property type="entry name" value="HTH_MERR"/>
    <property type="match status" value="1"/>
</dbReference>
<organism evidence="4 5">
    <name type="scientific">Janibacter melonis</name>
    <dbReference type="NCBI Taxonomy" id="262209"/>
    <lineage>
        <taxon>Bacteria</taxon>
        <taxon>Bacillati</taxon>
        <taxon>Actinomycetota</taxon>
        <taxon>Actinomycetes</taxon>
        <taxon>Micrococcales</taxon>
        <taxon>Intrasporangiaceae</taxon>
        <taxon>Janibacter</taxon>
    </lineage>
</organism>
<evidence type="ECO:0000259" key="3">
    <source>
        <dbReference type="PROSITE" id="PS50937"/>
    </source>
</evidence>
<dbReference type="Pfam" id="PF13411">
    <property type="entry name" value="MerR_1"/>
    <property type="match status" value="1"/>
</dbReference>
<dbReference type="PANTHER" id="PTHR30204">
    <property type="entry name" value="REDOX-CYCLING DRUG-SENSING TRANSCRIPTIONAL ACTIVATOR SOXR"/>
    <property type="match status" value="1"/>
</dbReference>
<sequence>MKISELASATDVGVPTLKYYLREGVLHAGEVRSRTQASYDDSHVERVRLVRALTGVGGLSIAAVRRVLDVISDPGVGPTDVMAAAAASLYEPEPEPEVPEVRRAQRGASKGDDSSARELVDDLGWHIYPDDPALTALDEAWAACSDAGIGLDADRMRRYATSMHGVAETDVSSVPADPAGAVRQVVLGTVLVDPVLLSLRRLAQQDVAVRAGAISPPPTG</sequence>
<feature type="domain" description="HTH merR-type" evidence="3">
    <location>
        <begin position="1"/>
        <end position="70"/>
    </location>
</feature>
<keyword evidence="1" id="KW-0238">DNA-binding</keyword>
<evidence type="ECO:0000313" key="4">
    <source>
        <dbReference type="EMBL" id="QFQ31461.2"/>
    </source>
</evidence>
<proteinExistence type="predicted"/>
<dbReference type="PROSITE" id="PS50937">
    <property type="entry name" value="HTH_MERR_2"/>
    <property type="match status" value="1"/>
</dbReference>
<dbReference type="GeneID" id="59162631"/>
<evidence type="ECO:0000313" key="5">
    <source>
        <dbReference type="Proteomes" id="UP000271708"/>
    </source>
</evidence>
<dbReference type="KEGG" id="jme:EEW87_015685"/>